<sequence>MKIKLLILGACLGASLFSGCNDELSSIGTSIQPSDDTIAVYTDTFRIKTTTVLLDSIYAKTTAAQLGELYDPVYGNLKSDFICQFYCPSGFKFEHTPIDGKIDSVLYRIYYIDMTGSSYNGAWAGDSLAPMRAEIFKITSPLEKNYYTDFDVNQYCDMSQPLGSKAYTAFNANVSDSLRNSGYYAPSVDIKIPIEFGQNFYDETINNPGSFASQEAFNEFFPGIYATTTFGSGNILSVSSSSLQIYYTYMTEGYLGNDSLALGVESFSTTQEVIQRNHFSNMDMSHLLADQQYTYLKTPAGVCTKVTIPTSEIAEIMSDRIINNIPLTLKAMPQAESEFTYPTPTYLLILPEDSVKTFFEEGRVEDKQTSYLASNSTTDKRTYTLSNFSNLMKKQIDEHPDQDLELLVIPVERTTESNSYTGETYSKTITHYMAPSGATLRKDDEVMQLYITSCKYAEKEK</sequence>
<protein>
    <submittedName>
        <fullName evidence="2">DUF4270 domain-containing protein</fullName>
    </submittedName>
</protein>
<dbReference type="Proteomes" id="UP000886740">
    <property type="component" value="Unassembled WGS sequence"/>
</dbReference>
<evidence type="ECO:0000256" key="1">
    <source>
        <dbReference type="SAM" id="SignalP"/>
    </source>
</evidence>
<name>A0A9D1X829_9BACT</name>
<accession>A0A9D1X829</accession>
<dbReference type="PROSITE" id="PS51257">
    <property type="entry name" value="PROKAR_LIPOPROTEIN"/>
    <property type="match status" value="1"/>
</dbReference>
<feature type="signal peptide" evidence="1">
    <location>
        <begin position="1"/>
        <end position="20"/>
    </location>
</feature>
<dbReference type="EMBL" id="DXEL01000033">
    <property type="protein sequence ID" value="HIX74251.1"/>
    <property type="molecule type" value="Genomic_DNA"/>
</dbReference>
<dbReference type="InterPro" id="IPR025366">
    <property type="entry name" value="DUF4270"/>
</dbReference>
<proteinExistence type="predicted"/>
<comment type="caution">
    <text evidence="2">The sequence shown here is derived from an EMBL/GenBank/DDBJ whole genome shotgun (WGS) entry which is preliminary data.</text>
</comment>
<feature type="chain" id="PRO_5039499781" evidence="1">
    <location>
        <begin position="21"/>
        <end position="461"/>
    </location>
</feature>
<evidence type="ECO:0000313" key="2">
    <source>
        <dbReference type="EMBL" id="HIX74251.1"/>
    </source>
</evidence>
<keyword evidence="1" id="KW-0732">Signal</keyword>
<organism evidence="2 3">
    <name type="scientific">Candidatus Parabacteroides intestinipullorum</name>
    <dbReference type="NCBI Taxonomy" id="2838723"/>
    <lineage>
        <taxon>Bacteria</taxon>
        <taxon>Pseudomonadati</taxon>
        <taxon>Bacteroidota</taxon>
        <taxon>Bacteroidia</taxon>
        <taxon>Bacteroidales</taxon>
        <taxon>Tannerellaceae</taxon>
        <taxon>Parabacteroides</taxon>
    </lineage>
</organism>
<dbReference type="AlphaFoldDB" id="A0A9D1X829"/>
<reference evidence="2" key="1">
    <citation type="journal article" date="2021" name="PeerJ">
        <title>Extensive microbial diversity within the chicken gut microbiome revealed by metagenomics and culture.</title>
        <authorList>
            <person name="Gilroy R."/>
            <person name="Ravi A."/>
            <person name="Getino M."/>
            <person name="Pursley I."/>
            <person name="Horton D.L."/>
            <person name="Alikhan N.F."/>
            <person name="Baker D."/>
            <person name="Gharbi K."/>
            <person name="Hall N."/>
            <person name="Watson M."/>
            <person name="Adriaenssens E.M."/>
            <person name="Foster-Nyarko E."/>
            <person name="Jarju S."/>
            <person name="Secka A."/>
            <person name="Antonio M."/>
            <person name="Oren A."/>
            <person name="Chaudhuri R.R."/>
            <person name="La Ragione R."/>
            <person name="Hildebrand F."/>
            <person name="Pallen M.J."/>
        </authorList>
    </citation>
    <scope>NUCLEOTIDE SEQUENCE</scope>
    <source>
        <strain evidence="2">ChiGjej6B6-14162</strain>
    </source>
</reference>
<evidence type="ECO:0000313" key="3">
    <source>
        <dbReference type="Proteomes" id="UP000886740"/>
    </source>
</evidence>
<reference evidence="2" key="2">
    <citation type="submission" date="2021-04" db="EMBL/GenBank/DDBJ databases">
        <authorList>
            <person name="Gilroy R."/>
        </authorList>
    </citation>
    <scope>NUCLEOTIDE SEQUENCE</scope>
    <source>
        <strain evidence="2">ChiGjej6B6-14162</strain>
    </source>
</reference>
<gene>
    <name evidence="2" type="ORF">H9977_04325</name>
</gene>
<dbReference type="Pfam" id="PF14092">
    <property type="entry name" value="DUF4270"/>
    <property type="match status" value="1"/>
</dbReference>